<protein>
    <submittedName>
        <fullName evidence="7">ABC transporter, periplasmic spermidine putrescine-binding protein PotD</fullName>
    </submittedName>
</protein>
<dbReference type="InterPro" id="IPR006059">
    <property type="entry name" value="SBP"/>
</dbReference>
<evidence type="ECO:0000256" key="5">
    <source>
        <dbReference type="PIRSR" id="PIRSR019574-1"/>
    </source>
</evidence>
<dbReference type="SUPFAM" id="SSF53850">
    <property type="entry name" value="Periplasmic binding protein-like II"/>
    <property type="match status" value="1"/>
</dbReference>
<dbReference type="EMBL" id="LAYJ01000112">
    <property type="protein sequence ID" value="KKI50371.1"/>
    <property type="molecule type" value="Genomic_DNA"/>
</dbReference>
<dbReference type="PIRSF" id="PIRSF019574">
    <property type="entry name" value="Periplasmic_polyamine_BP"/>
    <property type="match status" value="1"/>
</dbReference>
<dbReference type="Pfam" id="PF13416">
    <property type="entry name" value="SBP_bac_8"/>
    <property type="match status" value="1"/>
</dbReference>
<dbReference type="CDD" id="cd13663">
    <property type="entry name" value="PBP2_PotD_PotF_like_2"/>
    <property type="match status" value="1"/>
</dbReference>
<dbReference type="STRING" id="270498.CHK_2434"/>
<organism evidence="7 8">
    <name type="scientific">Christensenella hongkongensis</name>
    <dbReference type="NCBI Taxonomy" id="270498"/>
    <lineage>
        <taxon>Bacteria</taxon>
        <taxon>Bacillati</taxon>
        <taxon>Bacillota</taxon>
        <taxon>Clostridia</taxon>
        <taxon>Christensenellales</taxon>
        <taxon>Christensenellaceae</taxon>
        <taxon>Christensenella</taxon>
    </lineage>
</organism>
<reference evidence="7 8" key="1">
    <citation type="submission" date="2015-04" db="EMBL/GenBank/DDBJ databases">
        <title>Draft genome sequence of bacteremic isolate Catabacter hongkongensis type strain HKU16T.</title>
        <authorList>
            <person name="Lau S.K."/>
            <person name="Teng J.L."/>
            <person name="Huang Y."/>
            <person name="Curreem S.O."/>
            <person name="Tsui S.K."/>
            <person name="Woo P.C."/>
        </authorList>
    </citation>
    <scope>NUCLEOTIDE SEQUENCE [LARGE SCALE GENOMIC DNA]</scope>
    <source>
        <strain evidence="7 8">HKU16</strain>
    </source>
</reference>
<dbReference type="PANTHER" id="PTHR30222:SF17">
    <property type="entry name" value="SPERMIDINE_PUTRESCINE-BINDING PERIPLASMIC PROTEIN"/>
    <property type="match status" value="1"/>
</dbReference>
<dbReference type="PANTHER" id="PTHR30222">
    <property type="entry name" value="SPERMIDINE/PUTRESCINE-BINDING PERIPLASMIC PROTEIN"/>
    <property type="match status" value="1"/>
</dbReference>
<evidence type="ECO:0000256" key="1">
    <source>
        <dbReference type="ARBA" id="ARBA00004418"/>
    </source>
</evidence>
<evidence type="ECO:0000313" key="7">
    <source>
        <dbReference type="EMBL" id="KKI50371.1"/>
    </source>
</evidence>
<dbReference type="AlphaFoldDB" id="A0A0M2NHD6"/>
<comment type="subcellular location">
    <subcellularLocation>
        <location evidence="1">Periplasm</location>
    </subcellularLocation>
</comment>
<evidence type="ECO:0000256" key="6">
    <source>
        <dbReference type="SAM" id="SignalP"/>
    </source>
</evidence>
<comment type="caution">
    <text evidence="7">The sequence shown here is derived from an EMBL/GenBank/DDBJ whole genome shotgun (WGS) entry which is preliminary data.</text>
</comment>
<dbReference type="PRINTS" id="PR00909">
    <property type="entry name" value="SPERMDNBNDNG"/>
</dbReference>
<evidence type="ECO:0000256" key="2">
    <source>
        <dbReference type="ARBA" id="ARBA00022448"/>
    </source>
</evidence>
<evidence type="ECO:0000256" key="3">
    <source>
        <dbReference type="ARBA" id="ARBA00022729"/>
    </source>
</evidence>
<dbReference type="RefSeq" id="WP_052740551.1">
    <property type="nucleotide sequence ID" value="NZ_JAXDTA010000219.1"/>
</dbReference>
<dbReference type="PATRIC" id="fig|270498.16.peg.2183"/>
<dbReference type="GO" id="GO:0042597">
    <property type="term" value="C:periplasmic space"/>
    <property type="evidence" value="ECO:0007669"/>
    <property type="project" value="UniProtKB-SubCell"/>
</dbReference>
<dbReference type="GO" id="GO:0015846">
    <property type="term" value="P:polyamine transport"/>
    <property type="evidence" value="ECO:0007669"/>
    <property type="project" value="InterPro"/>
</dbReference>
<evidence type="ECO:0000313" key="8">
    <source>
        <dbReference type="Proteomes" id="UP000034076"/>
    </source>
</evidence>
<feature type="signal peptide" evidence="6">
    <location>
        <begin position="1"/>
        <end position="22"/>
    </location>
</feature>
<proteinExistence type="predicted"/>
<name>A0A0M2NHD6_9FIRM</name>
<keyword evidence="2" id="KW-0813">Transport</keyword>
<dbReference type="InterPro" id="IPR001188">
    <property type="entry name" value="Sperm_putr-bd"/>
</dbReference>
<dbReference type="GO" id="GO:0019808">
    <property type="term" value="F:polyamine binding"/>
    <property type="evidence" value="ECO:0007669"/>
    <property type="project" value="InterPro"/>
</dbReference>
<keyword evidence="3 6" id="KW-0732">Signal</keyword>
<keyword evidence="4" id="KW-0574">Periplasm</keyword>
<gene>
    <name evidence="7" type="ORF">CHK_2434</name>
</gene>
<evidence type="ECO:0000256" key="4">
    <source>
        <dbReference type="ARBA" id="ARBA00022764"/>
    </source>
</evidence>
<feature type="chain" id="PRO_5038662430" evidence="6">
    <location>
        <begin position="23"/>
        <end position="353"/>
    </location>
</feature>
<feature type="binding site" evidence="5">
    <location>
        <position position="91"/>
    </location>
    <ligand>
        <name>spermidine</name>
        <dbReference type="ChEBI" id="CHEBI:57834"/>
    </ligand>
</feature>
<dbReference type="Gene3D" id="3.40.190.10">
    <property type="entry name" value="Periplasmic binding protein-like II"/>
    <property type="match status" value="2"/>
</dbReference>
<sequence>MMKKIVLVILAALLLIIPLAGCTENEGGADGRKVVHFLNWGDYIDPQVIPMFEEENPDIKINMTTVPSNEEMYVIATTEGTQIDVVVPSEYMIQRLMLEDRLAKLDHSKMENYQYIEDFASTCTYDPNGDYSLPYTWGTFGILYNSKMVDGEPDSWDVLFDPKYEKQILMYDSIRDSVGVALIKLGYSINTQNQQELDEAAELLVEQKPLVLAYGTDDLRMTMVSGSAALAPMYAGDAAYSMIDNPDLEYVIPKEGANIFVDGLCILNTTDVYDESLRFIDFMMRPDIAAINAEYTGYSTPEDAALELVDPEMLDNYAFNPPKEDLEKCEYYEYLDKSILRMYEDAWMKVKIA</sequence>
<accession>A0A0M2NHD6</accession>
<keyword evidence="8" id="KW-1185">Reference proteome</keyword>
<dbReference type="Proteomes" id="UP000034076">
    <property type="component" value="Unassembled WGS sequence"/>
</dbReference>